<dbReference type="PROSITE" id="PS51671">
    <property type="entry name" value="ACT"/>
    <property type="match status" value="1"/>
</dbReference>
<keyword evidence="4" id="KW-1185">Reference proteome</keyword>
<feature type="domain" description="ACT" evidence="2">
    <location>
        <begin position="6"/>
        <end position="81"/>
    </location>
</feature>
<keyword evidence="1" id="KW-0804">Transcription</keyword>
<dbReference type="Pfam" id="PF13740">
    <property type="entry name" value="ACT_6"/>
    <property type="match status" value="1"/>
</dbReference>
<dbReference type="Proteomes" id="UP000601768">
    <property type="component" value="Unassembled WGS sequence"/>
</dbReference>
<comment type="subcellular location">
    <subcellularLocation>
        <location evidence="1">Cytoplasm</location>
    </subcellularLocation>
</comment>
<dbReference type="RefSeq" id="WP_186508000.1">
    <property type="nucleotide sequence ID" value="NZ_JACNEP010000019.1"/>
</dbReference>
<organism evidence="3 4">
    <name type="scientific">Neptunicella marina</name>
    <dbReference type="NCBI Taxonomy" id="2125989"/>
    <lineage>
        <taxon>Bacteria</taxon>
        <taxon>Pseudomonadati</taxon>
        <taxon>Pseudomonadota</taxon>
        <taxon>Gammaproteobacteria</taxon>
        <taxon>Alteromonadales</taxon>
        <taxon>Alteromonadaceae</taxon>
        <taxon>Neptunicella</taxon>
    </lineage>
</organism>
<keyword evidence="1" id="KW-0678">Repressor</keyword>
<dbReference type="Gene3D" id="3.30.70.260">
    <property type="match status" value="2"/>
</dbReference>
<dbReference type="InterPro" id="IPR050990">
    <property type="entry name" value="UPF0237/GcvR_regulator"/>
</dbReference>
<gene>
    <name evidence="3" type="ORF">H8B19_16480</name>
</gene>
<evidence type="ECO:0000256" key="1">
    <source>
        <dbReference type="PIRNR" id="PIRNR028103"/>
    </source>
</evidence>
<dbReference type="AlphaFoldDB" id="A0A8J6IVJ1"/>
<dbReference type="GO" id="GO:0006355">
    <property type="term" value="P:regulation of DNA-templated transcription"/>
    <property type="evidence" value="ECO:0007669"/>
    <property type="project" value="UniProtKB-UniRule"/>
</dbReference>
<protein>
    <recommendedName>
        <fullName evidence="1">Glycine cleavage system transcriptional repressor</fullName>
    </recommendedName>
</protein>
<dbReference type="InterPro" id="IPR002912">
    <property type="entry name" value="ACT_dom"/>
</dbReference>
<dbReference type="InterPro" id="IPR016867">
    <property type="entry name" value="GcvR"/>
</dbReference>
<name>A0A8J6IVJ1_9ALTE</name>
<accession>A0A8J6IVJ1</accession>
<reference evidence="3" key="2">
    <citation type="submission" date="2020-08" db="EMBL/GenBank/DDBJ databases">
        <authorList>
            <person name="Lai Q."/>
        </authorList>
    </citation>
    <scope>NUCLEOTIDE SEQUENCE</scope>
    <source>
        <strain evidence="3">S27-2</strain>
    </source>
</reference>
<dbReference type="PIRSF" id="PIRSF028103">
    <property type="entry name" value="GcvR"/>
    <property type="match status" value="1"/>
</dbReference>
<reference evidence="3" key="1">
    <citation type="journal article" date="2018" name="Int. J. Syst. Evol. Microbiol.">
        <title>Neptunicella marina gen. nov., sp. nov., isolated from surface seawater.</title>
        <authorList>
            <person name="Liu X."/>
            <person name="Lai Q."/>
            <person name="Du Y."/>
            <person name="Zhang X."/>
            <person name="Liu Z."/>
            <person name="Sun F."/>
            <person name="Shao Z."/>
        </authorList>
    </citation>
    <scope>NUCLEOTIDE SEQUENCE</scope>
    <source>
        <strain evidence="3">S27-2</strain>
    </source>
</reference>
<evidence type="ECO:0000313" key="4">
    <source>
        <dbReference type="Proteomes" id="UP000601768"/>
    </source>
</evidence>
<dbReference type="SUPFAM" id="SSF55021">
    <property type="entry name" value="ACT-like"/>
    <property type="match status" value="2"/>
</dbReference>
<dbReference type="InterPro" id="IPR045865">
    <property type="entry name" value="ACT-like_dom_sf"/>
</dbReference>
<dbReference type="PANTHER" id="PTHR34875:SF5">
    <property type="entry name" value="GLYCINE CLEAVAGE SYSTEM TRANSCRIPTIONAL REPRESSOR"/>
    <property type="match status" value="1"/>
</dbReference>
<proteinExistence type="predicted"/>
<dbReference type="PANTHER" id="PTHR34875">
    <property type="entry name" value="UPF0237 PROTEIN MJ1558"/>
    <property type="match status" value="1"/>
</dbReference>
<dbReference type="GO" id="GO:0005737">
    <property type="term" value="C:cytoplasm"/>
    <property type="evidence" value="ECO:0007669"/>
    <property type="project" value="UniProtKB-SubCell"/>
</dbReference>
<evidence type="ECO:0000313" key="3">
    <source>
        <dbReference type="EMBL" id="MBC3767476.1"/>
    </source>
</evidence>
<dbReference type="EMBL" id="JACNEP010000019">
    <property type="protein sequence ID" value="MBC3767476.1"/>
    <property type="molecule type" value="Genomic_DNA"/>
</dbReference>
<sequence length="174" mass="19406">MKQQLIVTILGTDQVGILSALSNTMSESGCNILDSRQAIYGHDLCLTMIIEGEHAAITRAELNLPAVCQKFDLLSIMKRTREHHRQDLTRLANVEFVGLDAIGIIHKVTNFFVSHNIAVSAFRQHTFTEKSTQAKMLKVKMVISLPDTADAEAIVKWFSAYLDELELIGTITLH</sequence>
<evidence type="ECO:0000259" key="2">
    <source>
        <dbReference type="PROSITE" id="PS51671"/>
    </source>
</evidence>
<comment type="caution">
    <text evidence="3">The sequence shown here is derived from an EMBL/GenBank/DDBJ whole genome shotgun (WGS) entry which is preliminary data.</text>
</comment>
<keyword evidence="1" id="KW-0963">Cytoplasm</keyword>